<reference evidence="17 18" key="1">
    <citation type="submission" date="2010-10" db="EMBL/GenBank/DDBJ databases">
        <title>Complete sequence of Frankia sp. EuI1c.</title>
        <authorList>
            <consortium name="US DOE Joint Genome Institute"/>
            <person name="Lucas S."/>
            <person name="Copeland A."/>
            <person name="Lapidus A."/>
            <person name="Cheng J.-F."/>
            <person name="Bruce D."/>
            <person name="Goodwin L."/>
            <person name="Pitluck S."/>
            <person name="Chertkov O."/>
            <person name="Detter J.C."/>
            <person name="Han C."/>
            <person name="Tapia R."/>
            <person name="Land M."/>
            <person name="Hauser L."/>
            <person name="Jeffries C."/>
            <person name="Kyrpides N."/>
            <person name="Ivanova N."/>
            <person name="Mikhailova N."/>
            <person name="Beauchemin N."/>
            <person name="Sen A."/>
            <person name="Sur S.A."/>
            <person name="Gtari M."/>
            <person name="Wall L."/>
            <person name="Tisa L."/>
            <person name="Woyke T."/>
        </authorList>
    </citation>
    <scope>NUCLEOTIDE SEQUENCE [LARGE SCALE GENOMIC DNA]</scope>
    <source>
        <strain evidence="18">DSM 45817 / CECT 9037 / EuI1c</strain>
    </source>
</reference>
<evidence type="ECO:0000256" key="10">
    <source>
        <dbReference type="ARBA" id="ARBA00022777"/>
    </source>
</evidence>
<gene>
    <name evidence="13" type="primary">pgk</name>
    <name evidence="17" type="ordered locus">FraEuI1c_4878</name>
</gene>
<accession>E3J1R0</accession>
<dbReference type="InParanoid" id="E3J1R0"/>
<evidence type="ECO:0000256" key="13">
    <source>
        <dbReference type="HAMAP-Rule" id="MF_00145"/>
    </source>
</evidence>
<feature type="binding site" evidence="13">
    <location>
        <position position="38"/>
    </location>
    <ligand>
        <name>substrate</name>
    </ligand>
</feature>
<dbReference type="HAMAP" id="MF_00145">
    <property type="entry name" value="Phosphoglyc_kinase"/>
    <property type="match status" value="1"/>
</dbReference>
<feature type="binding site" evidence="13">
    <location>
        <position position="162"/>
    </location>
    <ligand>
        <name>substrate</name>
    </ligand>
</feature>
<dbReference type="Gene3D" id="3.40.50.1260">
    <property type="entry name" value="Phosphoglycerate kinase, N-terminal domain"/>
    <property type="match status" value="2"/>
</dbReference>
<feature type="binding site" evidence="14">
    <location>
        <position position="162"/>
    </location>
    <ligand>
        <name>(2R)-3-phosphoglycerate</name>
        <dbReference type="ChEBI" id="CHEBI:58272"/>
    </ligand>
</feature>
<dbReference type="GO" id="GO:0005524">
    <property type="term" value="F:ATP binding"/>
    <property type="evidence" value="ECO:0007669"/>
    <property type="project" value="UniProtKB-KW"/>
</dbReference>
<comment type="catalytic activity">
    <reaction evidence="1 13 16">
        <text>(2R)-3-phosphoglycerate + ATP = (2R)-3-phospho-glyceroyl phosphate + ADP</text>
        <dbReference type="Rhea" id="RHEA:14801"/>
        <dbReference type="ChEBI" id="CHEBI:30616"/>
        <dbReference type="ChEBI" id="CHEBI:57604"/>
        <dbReference type="ChEBI" id="CHEBI:58272"/>
        <dbReference type="ChEBI" id="CHEBI:456216"/>
        <dbReference type="EC" id="2.7.2.3"/>
    </reaction>
</comment>
<dbReference type="GO" id="GO:0043531">
    <property type="term" value="F:ADP binding"/>
    <property type="evidence" value="ECO:0007669"/>
    <property type="project" value="TreeGrafter"/>
</dbReference>
<dbReference type="GO" id="GO:0006096">
    <property type="term" value="P:glycolytic process"/>
    <property type="evidence" value="ECO:0007669"/>
    <property type="project" value="UniProtKB-UniRule"/>
</dbReference>
<feature type="binding site" evidence="13 15">
    <location>
        <position position="331"/>
    </location>
    <ligand>
        <name>ATP</name>
        <dbReference type="ChEBI" id="CHEBI:30616"/>
    </ligand>
</feature>
<keyword evidence="7 13" id="KW-0963">Cytoplasm</keyword>
<evidence type="ECO:0000256" key="12">
    <source>
        <dbReference type="ARBA" id="ARBA00023152"/>
    </source>
</evidence>
<evidence type="ECO:0000256" key="9">
    <source>
        <dbReference type="ARBA" id="ARBA00022741"/>
    </source>
</evidence>
<dbReference type="AlphaFoldDB" id="E3J1R0"/>
<dbReference type="PANTHER" id="PTHR11406:SF23">
    <property type="entry name" value="PHOSPHOGLYCERATE KINASE 1, CHLOROPLASTIC-RELATED"/>
    <property type="match status" value="1"/>
</dbReference>
<keyword evidence="9 13" id="KW-0547">Nucleotide-binding</keyword>
<evidence type="ECO:0000256" key="5">
    <source>
        <dbReference type="ARBA" id="ARBA00013061"/>
    </source>
</evidence>
<dbReference type="SUPFAM" id="SSF53748">
    <property type="entry name" value="Phosphoglycerate kinase"/>
    <property type="match status" value="1"/>
</dbReference>
<feature type="binding site" evidence="13 14">
    <location>
        <begin position="61"/>
        <end position="64"/>
    </location>
    <ligand>
        <name>substrate</name>
    </ligand>
</feature>
<name>E3J1R0_PSEI1</name>
<sequence length="404" mass="41190">MRTIDDLQVAGHRVLVRSDLNVPLDRSGDSPRITDDGRVLASAPTIRALAERGAKVVVCSHLGRPKGEYDEKYSLAPVAARLSEILGQPVTFTGTEGSNDIAGDAVAAVVAGLGDGEVALLDNLRFHPGETSKDAAVRAAFADDLAALAEFYVGDAFGAVHRAHASVADVPKRLPHAAGGLVLAELEVLRKLAGDARRPYVVVLGGSKVSDKLGVIRALLPKVDALLVGGGMCFTFLAAQGHGVGASLLESEMIDTCKDLLAEGGDRIVLPTDVVIADRFAADAATDVVPAAGIRDGWLGLDIGPSSTELFAARLAGAGTIFWNGPMGVFEMAPFAAGTKGVAEAVAAQTGAGAFTVVGGGDSAAAVRTLGIPETSFSHISTGGGASLEFLEGKSLPGIAALEV</sequence>
<dbReference type="eggNOG" id="COG0126">
    <property type="taxonomic scope" value="Bacteria"/>
</dbReference>
<feature type="binding site" evidence="13">
    <location>
        <position position="125"/>
    </location>
    <ligand>
        <name>substrate</name>
    </ligand>
</feature>
<dbReference type="Pfam" id="PF00162">
    <property type="entry name" value="PGK"/>
    <property type="match status" value="1"/>
</dbReference>
<dbReference type="KEGG" id="fri:FraEuI1c_4878"/>
<feature type="binding site" evidence="13">
    <location>
        <position position="300"/>
    </location>
    <ligand>
        <name>ATP</name>
        <dbReference type="ChEBI" id="CHEBI:30616"/>
    </ligand>
</feature>
<evidence type="ECO:0000256" key="11">
    <source>
        <dbReference type="ARBA" id="ARBA00022840"/>
    </source>
</evidence>
<dbReference type="UniPathway" id="UPA00109">
    <property type="reaction ID" value="UER00185"/>
</dbReference>
<dbReference type="GO" id="GO:0004618">
    <property type="term" value="F:phosphoglycerate kinase activity"/>
    <property type="evidence" value="ECO:0007669"/>
    <property type="project" value="UniProtKB-UniRule"/>
</dbReference>
<evidence type="ECO:0000313" key="18">
    <source>
        <dbReference type="Proteomes" id="UP000002484"/>
    </source>
</evidence>
<evidence type="ECO:0000256" key="4">
    <source>
        <dbReference type="ARBA" id="ARBA00011245"/>
    </source>
</evidence>
<dbReference type="CDD" id="cd00318">
    <property type="entry name" value="Phosphoglycerate_kinase"/>
    <property type="match status" value="1"/>
</dbReference>
<feature type="binding site" evidence="13 15">
    <location>
        <position position="212"/>
    </location>
    <ligand>
        <name>ATP</name>
        <dbReference type="ChEBI" id="CHEBI:30616"/>
    </ligand>
</feature>
<dbReference type="RefSeq" id="WP_013425986.1">
    <property type="nucleotide sequence ID" value="NC_014666.1"/>
</dbReference>
<evidence type="ECO:0000313" key="17">
    <source>
        <dbReference type="EMBL" id="ADP82868.1"/>
    </source>
</evidence>
<dbReference type="EC" id="2.7.2.3" evidence="5 13"/>
<comment type="subunit">
    <text evidence="4 13">Monomer.</text>
</comment>
<evidence type="ECO:0000256" key="2">
    <source>
        <dbReference type="ARBA" id="ARBA00004838"/>
    </source>
</evidence>
<dbReference type="STRING" id="298654.FraEuI1c_4878"/>
<feature type="binding site" evidence="13 14">
    <location>
        <begin position="19"/>
        <end position="21"/>
    </location>
    <ligand>
        <name>substrate</name>
    </ligand>
</feature>
<dbReference type="InterPro" id="IPR001576">
    <property type="entry name" value="Phosphoglycerate_kinase"/>
</dbReference>
<dbReference type="GO" id="GO:0005829">
    <property type="term" value="C:cytosol"/>
    <property type="evidence" value="ECO:0007669"/>
    <property type="project" value="TreeGrafter"/>
</dbReference>
<dbReference type="PIRSF" id="PIRSF000724">
    <property type="entry name" value="Pgk"/>
    <property type="match status" value="1"/>
</dbReference>
<dbReference type="PROSITE" id="PS00111">
    <property type="entry name" value="PGLYCERATE_KINASE"/>
    <property type="match status" value="1"/>
</dbReference>
<evidence type="ECO:0000256" key="6">
    <source>
        <dbReference type="ARBA" id="ARBA00016471"/>
    </source>
</evidence>
<keyword evidence="8 13" id="KW-0808">Transferase</keyword>
<dbReference type="EMBL" id="CP002299">
    <property type="protein sequence ID" value="ADP82868.1"/>
    <property type="molecule type" value="Genomic_DNA"/>
</dbReference>
<keyword evidence="18" id="KW-1185">Reference proteome</keyword>
<evidence type="ECO:0000256" key="7">
    <source>
        <dbReference type="ARBA" id="ARBA00022490"/>
    </source>
</evidence>
<feature type="binding site" evidence="13 15">
    <location>
        <begin position="360"/>
        <end position="363"/>
    </location>
    <ligand>
        <name>ATP</name>
        <dbReference type="ChEBI" id="CHEBI:30616"/>
    </ligand>
</feature>
<proteinExistence type="inferred from homology"/>
<evidence type="ECO:0000256" key="15">
    <source>
        <dbReference type="PIRSR" id="PIRSR000724-2"/>
    </source>
</evidence>
<dbReference type="FunCoup" id="E3J1R0">
    <property type="interactions" value="411"/>
</dbReference>
<keyword evidence="11 13" id="KW-0067">ATP-binding</keyword>
<evidence type="ECO:0000256" key="16">
    <source>
        <dbReference type="RuleBase" id="RU000532"/>
    </source>
</evidence>
<comment type="similarity">
    <text evidence="3 13 16">Belongs to the phosphoglycerate kinase family.</text>
</comment>
<dbReference type="PANTHER" id="PTHR11406">
    <property type="entry name" value="PHOSPHOGLYCERATE KINASE"/>
    <property type="match status" value="1"/>
</dbReference>
<dbReference type="InterPro" id="IPR015824">
    <property type="entry name" value="Phosphoglycerate_kinase_N"/>
</dbReference>
<dbReference type="InterPro" id="IPR015911">
    <property type="entry name" value="Phosphoglycerate_kinase_CS"/>
</dbReference>
<comment type="subcellular location">
    <subcellularLocation>
        <location evidence="13">Cytoplasm</location>
    </subcellularLocation>
</comment>
<dbReference type="FunFam" id="3.40.50.1260:FF:000031">
    <property type="entry name" value="Phosphoglycerate kinase 1"/>
    <property type="match status" value="1"/>
</dbReference>
<evidence type="ECO:0000256" key="8">
    <source>
        <dbReference type="ARBA" id="ARBA00022679"/>
    </source>
</evidence>
<keyword evidence="12 13" id="KW-0324">Glycolysis</keyword>
<comment type="pathway">
    <text evidence="2 13">Carbohydrate degradation; glycolysis; pyruvate from D-glyceraldehyde 3-phosphate: step 2/5.</text>
</comment>
<evidence type="ECO:0000256" key="1">
    <source>
        <dbReference type="ARBA" id="ARBA00000642"/>
    </source>
</evidence>
<evidence type="ECO:0000256" key="3">
    <source>
        <dbReference type="ARBA" id="ARBA00008982"/>
    </source>
</evidence>
<dbReference type="Proteomes" id="UP000002484">
    <property type="component" value="Chromosome"/>
</dbReference>
<protein>
    <recommendedName>
        <fullName evidence="6 13">Phosphoglycerate kinase</fullName>
        <ecNumber evidence="5 13">2.7.2.3</ecNumber>
    </recommendedName>
</protein>
<feature type="binding site" evidence="14">
    <location>
        <position position="38"/>
    </location>
    <ligand>
        <name>(2R)-3-phosphoglycerate</name>
        <dbReference type="ChEBI" id="CHEBI:58272"/>
    </ligand>
</feature>
<dbReference type="FunFam" id="3.40.50.1260:FF:000006">
    <property type="entry name" value="Phosphoglycerate kinase"/>
    <property type="match status" value="1"/>
</dbReference>
<evidence type="ECO:0000256" key="14">
    <source>
        <dbReference type="PIRSR" id="PIRSR000724-1"/>
    </source>
</evidence>
<organism evidence="17 18">
    <name type="scientific">Pseudofrankia inefficax (strain DSM 45817 / CECT 9037 / DDB 130130 / EuI1c)</name>
    <name type="common">Frankia inefficax</name>
    <dbReference type="NCBI Taxonomy" id="298654"/>
    <lineage>
        <taxon>Bacteria</taxon>
        <taxon>Bacillati</taxon>
        <taxon>Actinomycetota</taxon>
        <taxon>Actinomycetes</taxon>
        <taxon>Frankiales</taxon>
        <taxon>Frankiaceae</taxon>
        <taxon>Pseudofrankia</taxon>
    </lineage>
</organism>
<dbReference type="PRINTS" id="PR00477">
    <property type="entry name" value="PHGLYCKINASE"/>
</dbReference>
<dbReference type="GO" id="GO:0006094">
    <property type="term" value="P:gluconeogenesis"/>
    <property type="evidence" value="ECO:0007669"/>
    <property type="project" value="TreeGrafter"/>
</dbReference>
<dbReference type="InterPro" id="IPR036043">
    <property type="entry name" value="Phosphoglycerate_kinase_sf"/>
</dbReference>
<keyword evidence="10 13" id="KW-0418">Kinase</keyword>
<dbReference type="OrthoDB" id="9808460at2"/>
<feature type="binding site" evidence="14">
    <location>
        <position position="125"/>
    </location>
    <ligand>
        <name>(2R)-3-phosphoglycerate</name>
        <dbReference type="ChEBI" id="CHEBI:58272"/>
    </ligand>
</feature>
<dbReference type="HOGENOM" id="CLU_025427_0_2_11"/>